<dbReference type="InterPro" id="IPR022357">
    <property type="entry name" value="MIP_CS"/>
</dbReference>
<evidence type="ECO:0000256" key="3">
    <source>
        <dbReference type="ARBA" id="ARBA00022692"/>
    </source>
</evidence>
<dbReference type="SUPFAM" id="SSF81338">
    <property type="entry name" value="Aquaporin-like"/>
    <property type="match status" value="1"/>
</dbReference>
<sequence>MKKYLVEFIGTFFLVFTVGLAVRQGAALAPLAIGSVLMVMIFAGGHISGGHFNPAVTLAAFLRGRCERRDVVPYWIAQFLAGLVAALLVNVVLQGRVDPSVIAQHPRLASFIVEFLFTFALCWVVLNVATSKNTMGNSFYGLAIGFTVLVGAITVGGISGGAFNPAVGLGVFTMGLESFAQFGVYLVSEFAGAAVAALAYRLINGLD</sequence>
<dbReference type="EMBL" id="CP001032">
    <property type="protein sequence ID" value="ACB74873.1"/>
    <property type="molecule type" value="Genomic_DNA"/>
</dbReference>
<reference evidence="8 9" key="1">
    <citation type="journal article" date="2011" name="J. Bacteriol.">
        <title>Genome sequence of the verrucomicrobium Opitutus terrae PB90-1, an abundant inhabitant of rice paddy soil ecosystems.</title>
        <authorList>
            <person name="van Passel M.W."/>
            <person name="Kant R."/>
            <person name="Palva A."/>
            <person name="Copeland A."/>
            <person name="Lucas S."/>
            <person name="Lapidus A."/>
            <person name="Glavina del Rio T."/>
            <person name="Pitluck S."/>
            <person name="Goltsman E."/>
            <person name="Clum A."/>
            <person name="Sun H."/>
            <person name="Schmutz J."/>
            <person name="Larimer F.W."/>
            <person name="Land M.L."/>
            <person name="Hauser L."/>
            <person name="Kyrpides N."/>
            <person name="Mikhailova N."/>
            <person name="Richardson P.P."/>
            <person name="Janssen P.H."/>
            <person name="de Vos W.M."/>
            <person name="Smidt H."/>
        </authorList>
    </citation>
    <scope>NUCLEOTIDE SEQUENCE [LARGE SCALE GENOMIC DNA]</scope>
    <source>
        <strain evidence="9">DSM 11246 / JCM 15787 / PB90-1</strain>
    </source>
</reference>
<feature type="transmembrane region" description="Helical" evidence="7">
    <location>
        <begin position="138"/>
        <end position="162"/>
    </location>
</feature>
<evidence type="ECO:0000313" key="9">
    <source>
        <dbReference type="Proteomes" id="UP000007013"/>
    </source>
</evidence>
<comment type="subcellular location">
    <subcellularLocation>
        <location evidence="1">Membrane</location>
        <topology evidence="1">Multi-pass membrane protein</topology>
    </subcellularLocation>
</comment>
<name>B1ZTT7_OPITP</name>
<evidence type="ECO:0000256" key="7">
    <source>
        <dbReference type="SAM" id="Phobius"/>
    </source>
</evidence>
<dbReference type="AlphaFoldDB" id="B1ZTT7"/>
<keyword evidence="9" id="KW-1185">Reference proteome</keyword>
<feature type="transmembrane region" description="Helical" evidence="7">
    <location>
        <begin position="31"/>
        <end position="62"/>
    </location>
</feature>
<dbReference type="InterPro" id="IPR034294">
    <property type="entry name" value="Aquaporin_transptr"/>
</dbReference>
<dbReference type="GO" id="GO:0015267">
    <property type="term" value="F:channel activity"/>
    <property type="evidence" value="ECO:0007669"/>
    <property type="project" value="InterPro"/>
</dbReference>
<dbReference type="eggNOG" id="COG0580">
    <property type="taxonomic scope" value="Bacteria"/>
</dbReference>
<dbReference type="OrthoDB" id="9807293at2"/>
<evidence type="ECO:0000256" key="1">
    <source>
        <dbReference type="ARBA" id="ARBA00004141"/>
    </source>
</evidence>
<dbReference type="Gene3D" id="1.20.1080.10">
    <property type="entry name" value="Glycerol uptake facilitator protein"/>
    <property type="match status" value="1"/>
</dbReference>
<evidence type="ECO:0000313" key="8">
    <source>
        <dbReference type="EMBL" id="ACB74873.1"/>
    </source>
</evidence>
<feature type="transmembrane region" description="Helical" evidence="7">
    <location>
        <begin position="74"/>
        <end position="93"/>
    </location>
</feature>
<evidence type="ECO:0000256" key="6">
    <source>
        <dbReference type="RuleBase" id="RU000477"/>
    </source>
</evidence>
<accession>B1ZTT7</accession>
<keyword evidence="4 7" id="KW-1133">Transmembrane helix</keyword>
<dbReference type="PANTHER" id="PTHR45724:SF13">
    <property type="entry name" value="AQUAPORIN NIP1-1-RELATED"/>
    <property type="match status" value="1"/>
</dbReference>
<dbReference type="Proteomes" id="UP000007013">
    <property type="component" value="Chromosome"/>
</dbReference>
<evidence type="ECO:0000256" key="5">
    <source>
        <dbReference type="ARBA" id="ARBA00023136"/>
    </source>
</evidence>
<gene>
    <name evidence="8" type="ordered locus">Oter_1589</name>
</gene>
<feature type="transmembrane region" description="Helical" evidence="7">
    <location>
        <begin position="182"/>
        <end position="203"/>
    </location>
</feature>
<dbReference type="PROSITE" id="PS00221">
    <property type="entry name" value="MIP"/>
    <property type="match status" value="1"/>
</dbReference>
<dbReference type="HOGENOM" id="CLU_020019_3_2_0"/>
<dbReference type="STRING" id="452637.Oter_1589"/>
<comment type="similarity">
    <text evidence="6">Belongs to the MIP/aquaporin (TC 1.A.8) family.</text>
</comment>
<dbReference type="Pfam" id="PF00230">
    <property type="entry name" value="MIP"/>
    <property type="match status" value="1"/>
</dbReference>
<dbReference type="RefSeq" id="WP_012374411.1">
    <property type="nucleotide sequence ID" value="NC_010571.1"/>
</dbReference>
<dbReference type="PANTHER" id="PTHR45724">
    <property type="entry name" value="AQUAPORIN NIP2-1"/>
    <property type="match status" value="1"/>
</dbReference>
<feature type="transmembrane region" description="Helical" evidence="7">
    <location>
        <begin position="108"/>
        <end position="126"/>
    </location>
</feature>
<dbReference type="InterPro" id="IPR000425">
    <property type="entry name" value="MIP"/>
</dbReference>
<dbReference type="InterPro" id="IPR023271">
    <property type="entry name" value="Aquaporin-like"/>
</dbReference>
<dbReference type="PRINTS" id="PR00783">
    <property type="entry name" value="MINTRINSICP"/>
</dbReference>
<keyword evidence="3 6" id="KW-0812">Transmembrane</keyword>
<keyword evidence="2 6" id="KW-0813">Transport</keyword>
<evidence type="ECO:0000256" key="2">
    <source>
        <dbReference type="ARBA" id="ARBA00022448"/>
    </source>
</evidence>
<dbReference type="GO" id="GO:0016020">
    <property type="term" value="C:membrane"/>
    <property type="evidence" value="ECO:0007669"/>
    <property type="project" value="UniProtKB-SubCell"/>
</dbReference>
<dbReference type="KEGG" id="ote:Oter_1589"/>
<protein>
    <submittedName>
        <fullName evidence="8">Major intrinsic protein</fullName>
    </submittedName>
</protein>
<organism evidence="8 9">
    <name type="scientific">Opitutus terrae (strain DSM 11246 / JCM 15787 / PB90-1)</name>
    <dbReference type="NCBI Taxonomy" id="452637"/>
    <lineage>
        <taxon>Bacteria</taxon>
        <taxon>Pseudomonadati</taxon>
        <taxon>Verrucomicrobiota</taxon>
        <taxon>Opitutia</taxon>
        <taxon>Opitutales</taxon>
        <taxon>Opitutaceae</taxon>
        <taxon>Opitutus</taxon>
    </lineage>
</organism>
<keyword evidence="5 7" id="KW-0472">Membrane</keyword>
<evidence type="ECO:0000256" key="4">
    <source>
        <dbReference type="ARBA" id="ARBA00022989"/>
    </source>
</evidence>
<proteinExistence type="inferred from homology"/>